<keyword evidence="4" id="KW-1185">Reference proteome</keyword>
<accession>A0ABU3UIQ8</accession>
<dbReference type="InterPro" id="IPR036457">
    <property type="entry name" value="PPM-type-like_dom_sf"/>
</dbReference>
<dbReference type="RefSeq" id="WP_225900900.1">
    <property type="nucleotide sequence ID" value="NZ_CP107955.1"/>
</dbReference>
<dbReference type="SUPFAM" id="SSF81606">
    <property type="entry name" value="PP2C-like"/>
    <property type="match status" value="1"/>
</dbReference>
<dbReference type="Proteomes" id="UP001257627">
    <property type="component" value="Unassembled WGS sequence"/>
</dbReference>
<evidence type="ECO:0000256" key="1">
    <source>
        <dbReference type="SAM" id="MobiDB-lite"/>
    </source>
</evidence>
<evidence type="ECO:0000313" key="3">
    <source>
        <dbReference type="EMBL" id="MDU8993802.1"/>
    </source>
</evidence>
<reference evidence="3 4" key="1">
    <citation type="submission" date="2023-02" db="EMBL/GenBank/DDBJ databases">
        <authorList>
            <person name="Maleckis M."/>
        </authorList>
    </citation>
    <scope>NUCLEOTIDE SEQUENCE [LARGE SCALE GENOMIC DNA]</scope>
    <source>
        <strain evidence="3 4">P8-A2</strain>
    </source>
</reference>
<dbReference type="InterPro" id="IPR001932">
    <property type="entry name" value="PPM-type_phosphatase-like_dom"/>
</dbReference>
<sequence>MNPENALAPAGTQKASAQAHPTHPTHPAPWHRIVIGTPGPEFEALPPGQYDFDFPDTECDGWSTTELAMRFASVRGAKHRYYRQPRQDAARAAVHTATGSIVFAVADGVSSASSSEQGAVAACQAALDRLLHLLDQPGEPIDLRDVACHAADRLRELTRWRLGGRDPEFSEVAGLYATTLVAGVVRPQPVGPLVELCRIGDSGAWTLDRSRGQFLPLFPTKTGSDVLLVSSTVTPLPHVPDPLEQTSRRLSSHEALLIGTDGFADPLGDGDGQVGSLFARHLAHPPPPLWFAHLLDFSRETFDDDRTLLTIWPTTPEGQW</sequence>
<proteinExistence type="predicted"/>
<protein>
    <submittedName>
        <fullName evidence="3">Protein phosphatase 2C domain-containing protein</fullName>
    </submittedName>
</protein>
<dbReference type="Gene3D" id="3.60.40.10">
    <property type="entry name" value="PPM-type phosphatase domain"/>
    <property type="match status" value="1"/>
</dbReference>
<feature type="region of interest" description="Disordered" evidence="1">
    <location>
        <begin position="1"/>
        <end position="28"/>
    </location>
</feature>
<dbReference type="Pfam" id="PF13672">
    <property type="entry name" value="PP2C_2"/>
    <property type="match status" value="1"/>
</dbReference>
<gene>
    <name evidence="3" type="ORF">PU648_16010</name>
</gene>
<organism evidence="3 4">
    <name type="scientific">Streptomyces mirabilis</name>
    <dbReference type="NCBI Taxonomy" id="68239"/>
    <lineage>
        <taxon>Bacteria</taxon>
        <taxon>Bacillati</taxon>
        <taxon>Actinomycetota</taxon>
        <taxon>Actinomycetes</taxon>
        <taxon>Kitasatosporales</taxon>
        <taxon>Streptomycetaceae</taxon>
        <taxon>Streptomyces</taxon>
    </lineage>
</organism>
<evidence type="ECO:0000313" key="4">
    <source>
        <dbReference type="Proteomes" id="UP001257627"/>
    </source>
</evidence>
<comment type="caution">
    <text evidence="3">The sequence shown here is derived from an EMBL/GenBank/DDBJ whole genome shotgun (WGS) entry which is preliminary data.</text>
</comment>
<name>A0ABU3UIQ8_9ACTN</name>
<dbReference type="EMBL" id="JARAKF010000001">
    <property type="protein sequence ID" value="MDU8993802.1"/>
    <property type="molecule type" value="Genomic_DNA"/>
</dbReference>
<feature type="domain" description="PPM-type phosphatase" evidence="2">
    <location>
        <begin position="75"/>
        <end position="271"/>
    </location>
</feature>
<evidence type="ECO:0000259" key="2">
    <source>
        <dbReference type="Pfam" id="PF13672"/>
    </source>
</evidence>